<reference evidence="2 3" key="1">
    <citation type="submission" date="2016-10" db="EMBL/GenBank/DDBJ databases">
        <authorList>
            <person name="de Groot N.N."/>
        </authorList>
    </citation>
    <scope>NUCLEOTIDE SEQUENCE [LARGE SCALE GENOMIC DNA]</scope>
    <source>
        <strain evidence="2 3">DSM 26130</strain>
    </source>
</reference>
<evidence type="ECO:0000256" key="1">
    <source>
        <dbReference type="SAM" id="Phobius"/>
    </source>
</evidence>
<keyword evidence="1" id="KW-0812">Transmembrane</keyword>
<keyword evidence="1" id="KW-0472">Membrane</keyword>
<keyword evidence="1" id="KW-1133">Transmembrane helix</keyword>
<accession>A0A1I2CF25</accession>
<evidence type="ECO:0000313" key="3">
    <source>
        <dbReference type="Proteomes" id="UP000198598"/>
    </source>
</evidence>
<gene>
    <name evidence="2" type="ORF">SAMN05216167_11766</name>
</gene>
<organism evidence="2 3">
    <name type="scientific">Spirosoma endophyticum</name>
    <dbReference type="NCBI Taxonomy" id="662367"/>
    <lineage>
        <taxon>Bacteria</taxon>
        <taxon>Pseudomonadati</taxon>
        <taxon>Bacteroidota</taxon>
        <taxon>Cytophagia</taxon>
        <taxon>Cytophagales</taxon>
        <taxon>Cytophagaceae</taxon>
        <taxon>Spirosoma</taxon>
    </lineage>
</organism>
<proteinExistence type="predicted"/>
<dbReference type="Proteomes" id="UP000198598">
    <property type="component" value="Unassembled WGS sequence"/>
</dbReference>
<protein>
    <submittedName>
        <fullName evidence="2">Uncharacterized protein</fullName>
    </submittedName>
</protein>
<sequence length="161" mass="17748">METETPIQTAGKIAIGALRALLILVGVAIMALTVVWFFHHVPDTDMELTSVARDTTFYVGRAESNGGRGGYISLLATGELDDSTASILIDYTKPPARAGELQLSGGKVNQMYTSDFYDAKARVTYRHGRVKQGNLRLQIVFSLPPGNWGYTLKSEHWTREK</sequence>
<keyword evidence="3" id="KW-1185">Reference proteome</keyword>
<feature type="transmembrane region" description="Helical" evidence="1">
    <location>
        <begin position="20"/>
        <end position="39"/>
    </location>
</feature>
<dbReference type="AlphaFoldDB" id="A0A1I2CF25"/>
<dbReference type="OrthoDB" id="963576at2"/>
<dbReference type="EMBL" id="FOLQ01000017">
    <property type="protein sequence ID" value="SFE66864.1"/>
    <property type="molecule type" value="Genomic_DNA"/>
</dbReference>
<evidence type="ECO:0000313" key="2">
    <source>
        <dbReference type="EMBL" id="SFE66864.1"/>
    </source>
</evidence>
<name>A0A1I2CF25_9BACT</name>
<dbReference type="RefSeq" id="WP_093832389.1">
    <property type="nucleotide sequence ID" value="NZ_FOLQ01000017.1"/>
</dbReference>